<dbReference type="OrthoDB" id="10572212at2759"/>
<evidence type="ECO:0000313" key="3">
    <source>
        <dbReference type="Proteomes" id="UP000613740"/>
    </source>
</evidence>
<dbReference type="Proteomes" id="UP000613740">
    <property type="component" value="Unassembled WGS sequence"/>
</dbReference>
<evidence type="ECO:0000313" key="2">
    <source>
        <dbReference type="EMBL" id="KAG2423366.1"/>
    </source>
</evidence>
<feature type="compositionally biased region" description="Low complexity" evidence="1">
    <location>
        <begin position="76"/>
        <end position="119"/>
    </location>
</feature>
<gene>
    <name evidence="2" type="ORF">HYH02_015338</name>
</gene>
<keyword evidence="3" id="KW-1185">Reference proteome</keyword>
<protein>
    <submittedName>
        <fullName evidence="2">Uncharacterized protein</fullName>
    </submittedName>
</protein>
<name>A0A835SNY4_9CHLO</name>
<feature type="region of interest" description="Disordered" evidence="1">
    <location>
        <begin position="62"/>
        <end position="135"/>
    </location>
</feature>
<comment type="caution">
    <text evidence="2">The sequence shown here is derived from an EMBL/GenBank/DDBJ whole genome shotgun (WGS) entry which is preliminary data.</text>
</comment>
<reference evidence="2" key="1">
    <citation type="journal article" date="2020" name="bioRxiv">
        <title>Comparative genomics of Chlamydomonas.</title>
        <authorList>
            <person name="Craig R.J."/>
            <person name="Hasan A.R."/>
            <person name="Ness R.W."/>
            <person name="Keightley P.D."/>
        </authorList>
    </citation>
    <scope>NUCLEOTIDE SEQUENCE</scope>
    <source>
        <strain evidence="2">CCAP 11/173</strain>
    </source>
</reference>
<sequence length="135" mass="13373">MTLLAKPLPEVAGGRTLLLTAVWLRRTGGGQAGGYPLPHQAANPERETLRGLLWVEDVEDQSLRGPASHAAMPIQATGTTASGAAAPSSSGEGGAAPAASELAVRSASARGGSQRSWRGGSDEAGGGSGGDRGSS</sequence>
<evidence type="ECO:0000256" key="1">
    <source>
        <dbReference type="SAM" id="MobiDB-lite"/>
    </source>
</evidence>
<feature type="compositionally biased region" description="Gly residues" evidence="1">
    <location>
        <begin position="122"/>
        <end position="135"/>
    </location>
</feature>
<dbReference type="EMBL" id="JAEHOD010000150">
    <property type="protein sequence ID" value="KAG2423366.1"/>
    <property type="molecule type" value="Genomic_DNA"/>
</dbReference>
<organism evidence="2 3">
    <name type="scientific">Chlamydomonas schloesseri</name>
    <dbReference type="NCBI Taxonomy" id="2026947"/>
    <lineage>
        <taxon>Eukaryota</taxon>
        <taxon>Viridiplantae</taxon>
        <taxon>Chlorophyta</taxon>
        <taxon>core chlorophytes</taxon>
        <taxon>Chlorophyceae</taxon>
        <taxon>CS clade</taxon>
        <taxon>Chlamydomonadales</taxon>
        <taxon>Chlamydomonadaceae</taxon>
        <taxon>Chlamydomonas</taxon>
    </lineage>
</organism>
<dbReference type="AlphaFoldDB" id="A0A835SNY4"/>
<proteinExistence type="predicted"/>
<accession>A0A835SNY4</accession>